<sequence length="111" mass="11869">MSPCGGRRFGCANKIDTEVSASCDTWQGFQGKRPGTLNLVTVDIVLLRPLPPPPFTWSRRGGGVPGARCIPEVRRGEGGGDVVRVMRGNTARLMLSTSGRLAGPRQMAHPL</sequence>
<gene>
    <name evidence="1" type="ORF">E2C01_037147</name>
</gene>
<dbReference type="AlphaFoldDB" id="A0A5B7FEK2"/>
<keyword evidence="2" id="KW-1185">Reference proteome</keyword>
<proteinExistence type="predicted"/>
<dbReference type="Proteomes" id="UP000324222">
    <property type="component" value="Unassembled WGS sequence"/>
</dbReference>
<protein>
    <submittedName>
        <fullName evidence="1">Uncharacterized protein</fullName>
    </submittedName>
</protein>
<accession>A0A5B7FEK2</accession>
<comment type="caution">
    <text evidence="1">The sequence shown here is derived from an EMBL/GenBank/DDBJ whole genome shotgun (WGS) entry which is preliminary data.</text>
</comment>
<reference evidence="1 2" key="1">
    <citation type="submission" date="2019-05" db="EMBL/GenBank/DDBJ databases">
        <title>Another draft genome of Portunus trituberculatus and its Hox gene families provides insights of decapod evolution.</title>
        <authorList>
            <person name="Jeong J.-H."/>
            <person name="Song I."/>
            <person name="Kim S."/>
            <person name="Choi T."/>
            <person name="Kim D."/>
            <person name="Ryu S."/>
            <person name="Kim W."/>
        </authorList>
    </citation>
    <scope>NUCLEOTIDE SEQUENCE [LARGE SCALE GENOMIC DNA]</scope>
    <source>
        <tissue evidence="1">Muscle</tissue>
    </source>
</reference>
<dbReference type="EMBL" id="VSRR010005856">
    <property type="protein sequence ID" value="MPC43498.1"/>
    <property type="molecule type" value="Genomic_DNA"/>
</dbReference>
<name>A0A5B7FEK2_PORTR</name>
<evidence type="ECO:0000313" key="2">
    <source>
        <dbReference type="Proteomes" id="UP000324222"/>
    </source>
</evidence>
<organism evidence="1 2">
    <name type="scientific">Portunus trituberculatus</name>
    <name type="common">Swimming crab</name>
    <name type="synonym">Neptunus trituberculatus</name>
    <dbReference type="NCBI Taxonomy" id="210409"/>
    <lineage>
        <taxon>Eukaryota</taxon>
        <taxon>Metazoa</taxon>
        <taxon>Ecdysozoa</taxon>
        <taxon>Arthropoda</taxon>
        <taxon>Crustacea</taxon>
        <taxon>Multicrustacea</taxon>
        <taxon>Malacostraca</taxon>
        <taxon>Eumalacostraca</taxon>
        <taxon>Eucarida</taxon>
        <taxon>Decapoda</taxon>
        <taxon>Pleocyemata</taxon>
        <taxon>Brachyura</taxon>
        <taxon>Eubrachyura</taxon>
        <taxon>Portunoidea</taxon>
        <taxon>Portunidae</taxon>
        <taxon>Portuninae</taxon>
        <taxon>Portunus</taxon>
    </lineage>
</organism>
<evidence type="ECO:0000313" key="1">
    <source>
        <dbReference type="EMBL" id="MPC43498.1"/>
    </source>
</evidence>